<dbReference type="PANTHER" id="PTHR11782">
    <property type="entry name" value="ADENOSINE/GUANOSINE DIPHOSPHATASE"/>
    <property type="match status" value="1"/>
</dbReference>
<evidence type="ECO:0000256" key="5">
    <source>
        <dbReference type="ARBA" id="ARBA00031370"/>
    </source>
</evidence>
<gene>
    <name evidence="12" type="ORF">F2Q68_00013366</name>
</gene>
<dbReference type="GO" id="GO:0005524">
    <property type="term" value="F:ATP binding"/>
    <property type="evidence" value="ECO:0007669"/>
    <property type="project" value="UniProtKB-KW"/>
</dbReference>
<keyword evidence="11" id="KW-0472">Membrane</keyword>
<dbReference type="GO" id="GO:0009134">
    <property type="term" value="P:nucleoside diphosphate catabolic process"/>
    <property type="evidence" value="ECO:0007669"/>
    <property type="project" value="TreeGrafter"/>
</dbReference>
<evidence type="ECO:0000313" key="12">
    <source>
        <dbReference type="EMBL" id="KAF2559046.1"/>
    </source>
</evidence>
<dbReference type="Gene3D" id="3.30.420.40">
    <property type="match status" value="1"/>
</dbReference>
<dbReference type="GO" id="GO:0016020">
    <property type="term" value="C:membrane"/>
    <property type="evidence" value="ECO:0007669"/>
    <property type="project" value="TreeGrafter"/>
</dbReference>
<protein>
    <recommendedName>
        <fullName evidence="2">apyrase</fullName>
        <ecNumber evidence="2">3.6.1.5</ecNumber>
    </recommendedName>
    <alternativeName>
        <fullName evidence="6">ATP-diphosphatase</fullName>
    </alternativeName>
    <alternativeName>
        <fullName evidence="7">ATP-diphosphohydrolase</fullName>
    </alternativeName>
    <alternativeName>
        <fullName evidence="4">Adenosine diphosphatase</fullName>
    </alternativeName>
    <alternativeName>
        <fullName evidence="5">NTPDase</fullName>
    </alternativeName>
</protein>
<keyword evidence="11" id="KW-1133">Transmembrane helix</keyword>
<evidence type="ECO:0000256" key="4">
    <source>
        <dbReference type="ARBA" id="ARBA00030084"/>
    </source>
</evidence>
<feature type="binding site" evidence="10">
    <location>
        <begin position="279"/>
        <end position="283"/>
    </location>
    <ligand>
        <name>ATP</name>
        <dbReference type="ChEBI" id="CHEBI:30616"/>
    </ligand>
</feature>
<organism evidence="12 13">
    <name type="scientific">Brassica cretica</name>
    <name type="common">Mustard</name>
    <dbReference type="NCBI Taxonomy" id="69181"/>
    <lineage>
        <taxon>Eukaryota</taxon>
        <taxon>Viridiplantae</taxon>
        <taxon>Streptophyta</taxon>
        <taxon>Embryophyta</taxon>
        <taxon>Tracheophyta</taxon>
        <taxon>Spermatophyta</taxon>
        <taxon>Magnoliopsida</taxon>
        <taxon>eudicotyledons</taxon>
        <taxon>Gunneridae</taxon>
        <taxon>Pentapetalae</taxon>
        <taxon>rosids</taxon>
        <taxon>malvids</taxon>
        <taxon>Brassicales</taxon>
        <taxon>Brassicaceae</taxon>
        <taxon>Brassiceae</taxon>
        <taxon>Brassica</taxon>
    </lineage>
</organism>
<dbReference type="GO" id="GO:0004050">
    <property type="term" value="F:apyrase activity"/>
    <property type="evidence" value="ECO:0007669"/>
    <property type="project" value="UniProtKB-EC"/>
</dbReference>
<dbReference type="Pfam" id="PF01150">
    <property type="entry name" value="GDA1_CD39"/>
    <property type="match status" value="3"/>
</dbReference>
<comment type="caution">
    <text evidence="12">The sequence shown here is derived from an EMBL/GenBank/DDBJ whole genome shotgun (WGS) entry which is preliminary data.</text>
</comment>
<reference evidence="12" key="1">
    <citation type="submission" date="2019-12" db="EMBL/GenBank/DDBJ databases">
        <title>Genome sequencing and annotation of Brassica cretica.</title>
        <authorList>
            <person name="Studholme D.J."/>
            <person name="Sarris P.F."/>
        </authorList>
    </citation>
    <scope>NUCLEOTIDE SEQUENCE</scope>
    <source>
        <strain evidence="12">PFS-001/15</strain>
        <tissue evidence="12">Leaf</tissue>
    </source>
</reference>
<evidence type="ECO:0000256" key="11">
    <source>
        <dbReference type="SAM" id="Phobius"/>
    </source>
</evidence>
<evidence type="ECO:0000256" key="6">
    <source>
        <dbReference type="ARBA" id="ARBA00031428"/>
    </source>
</evidence>
<evidence type="ECO:0000313" key="13">
    <source>
        <dbReference type="Proteomes" id="UP000712281"/>
    </source>
</evidence>
<sequence length="481" mass="52930">MKPEIEEDTLKVQMIPVHRNSSTTYVFTTKSESKPTKPILLLVLGLFLSIAITLAFLFVLYMILFSGWNLRSSFRYSVVIDAGSSGSRAHVFRYWLESGKPVFDFGEENYASLKLSPGLSSYADNPQGASVSVAELVEFAKGRVPKEMLKKSEIRLMATAGMRLLDVSVQEQILEVTRGVLRSSGFKFQDEWASVISGFDEGMYAWVVANYALGSLGGDPLHTTGIVELGGASAQLIDKYWKNYAGFDEGMYAWVVANYALGSLGGDPLHTTGIVELGGASAQVTFVSSETAPPGFSRTISYGGVSYKIYSHSFLHYGQDEAQEEILKSLQNSAANKDGIVTDPCTPKGYVYDNNSVLAAGKFLATENFYHTSKFFGLDEKDWLSEMIKAGKSFCGEEWSKLKEKYPTTKEKYLDGYCFSSAYIISMLHDSLGFALDDERIEFANKAGEKGIALDWALGAFILNTDTTISAYNGRSRKMLG</sequence>
<evidence type="ECO:0000256" key="8">
    <source>
        <dbReference type="ARBA" id="ARBA00049175"/>
    </source>
</evidence>
<feature type="transmembrane region" description="Helical" evidence="11">
    <location>
        <begin position="39"/>
        <end position="65"/>
    </location>
</feature>
<dbReference type="EC" id="3.6.1.5" evidence="2"/>
<keyword evidence="10" id="KW-0547">Nucleotide-binding</keyword>
<evidence type="ECO:0000256" key="2">
    <source>
        <dbReference type="ARBA" id="ARBA00012148"/>
    </source>
</evidence>
<dbReference type="InterPro" id="IPR000407">
    <property type="entry name" value="GDA1_CD39_NTPase"/>
</dbReference>
<comment type="similarity">
    <text evidence="1">Belongs to the GDA1/CD39 NTPase family.</text>
</comment>
<keyword evidence="3" id="KW-0378">Hydrolase</keyword>
<dbReference type="Gene3D" id="3.30.420.150">
    <property type="entry name" value="Exopolyphosphatase. Domain 2"/>
    <property type="match status" value="3"/>
</dbReference>
<evidence type="ECO:0000256" key="7">
    <source>
        <dbReference type="ARBA" id="ARBA00032306"/>
    </source>
</evidence>
<keyword evidence="11" id="KW-0812">Transmembrane</keyword>
<feature type="active site" description="Proton acceptor" evidence="9">
    <location>
        <position position="201"/>
    </location>
</feature>
<keyword evidence="10" id="KW-0067">ATP-binding</keyword>
<comment type="catalytic activity">
    <reaction evidence="8">
        <text>a ribonucleoside 5'-triphosphate + 2 H2O = a ribonucleoside 5'-phosphate + 2 phosphate + 2 H(+)</text>
        <dbReference type="Rhea" id="RHEA:36795"/>
        <dbReference type="ChEBI" id="CHEBI:15377"/>
        <dbReference type="ChEBI" id="CHEBI:15378"/>
        <dbReference type="ChEBI" id="CHEBI:43474"/>
        <dbReference type="ChEBI" id="CHEBI:58043"/>
        <dbReference type="ChEBI" id="CHEBI:61557"/>
        <dbReference type="EC" id="3.6.1.5"/>
    </reaction>
</comment>
<dbReference type="GO" id="GO:0017110">
    <property type="term" value="F:nucleoside diphosphate phosphatase activity"/>
    <property type="evidence" value="ECO:0007669"/>
    <property type="project" value="TreeGrafter"/>
</dbReference>
<dbReference type="Proteomes" id="UP000712281">
    <property type="component" value="Unassembled WGS sequence"/>
</dbReference>
<evidence type="ECO:0000256" key="9">
    <source>
        <dbReference type="PIRSR" id="PIRSR600407-1"/>
    </source>
</evidence>
<evidence type="ECO:0000256" key="1">
    <source>
        <dbReference type="ARBA" id="ARBA00009283"/>
    </source>
</evidence>
<dbReference type="EMBL" id="QGKW02001940">
    <property type="protein sequence ID" value="KAF2559046.1"/>
    <property type="molecule type" value="Genomic_DNA"/>
</dbReference>
<dbReference type="PANTHER" id="PTHR11782:SF100">
    <property type="entry name" value="APYRASE 3-RELATED"/>
    <property type="match status" value="1"/>
</dbReference>
<evidence type="ECO:0000256" key="3">
    <source>
        <dbReference type="ARBA" id="ARBA00022801"/>
    </source>
</evidence>
<accession>A0A8S9HS94</accession>
<dbReference type="AlphaFoldDB" id="A0A8S9HS94"/>
<proteinExistence type="inferred from homology"/>
<name>A0A8S9HS94_BRACR</name>
<evidence type="ECO:0000256" key="10">
    <source>
        <dbReference type="PIRSR" id="PIRSR600407-2"/>
    </source>
</evidence>